<name>A0ABZ2Z6Z4_9BACT</name>
<keyword evidence="1" id="KW-0812">Transmembrane</keyword>
<evidence type="ECO:0000313" key="2">
    <source>
        <dbReference type="EMBL" id="WZN48009.1"/>
    </source>
</evidence>
<keyword evidence="1" id="KW-1133">Transmembrane helix</keyword>
<dbReference type="RefSeq" id="WP_341842615.1">
    <property type="nucleotide sequence ID" value="NZ_CP149792.1"/>
</dbReference>
<keyword evidence="3" id="KW-1185">Reference proteome</keyword>
<gene>
    <name evidence="2" type="ORF">WJU22_07460</name>
</gene>
<evidence type="ECO:0000256" key="1">
    <source>
        <dbReference type="SAM" id="Phobius"/>
    </source>
</evidence>
<keyword evidence="1" id="KW-0472">Membrane</keyword>
<proteinExistence type="predicted"/>
<sequence>MEETKQKSKFRIPAWARNKYIISCILFGAWLLFLDRNNILYQFQLYREVNQLENQKDFYLKEIEQDRQNHQDLFSSPSKLEKFAREQYLMKKDDEDVFIVPTPPNAKR</sequence>
<evidence type="ECO:0000313" key="3">
    <source>
        <dbReference type="Proteomes" id="UP001449657"/>
    </source>
</evidence>
<dbReference type="InterPro" id="IPR007060">
    <property type="entry name" value="FtsL/DivIC"/>
</dbReference>
<dbReference type="EMBL" id="CP150096">
    <property type="protein sequence ID" value="WZN48009.1"/>
    <property type="molecule type" value="Genomic_DNA"/>
</dbReference>
<dbReference type="Pfam" id="PF04977">
    <property type="entry name" value="DivIC"/>
    <property type="match status" value="1"/>
</dbReference>
<organism evidence="2 3">
    <name type="scientific">Chitinophaga caseinilytica</name>
    <dbReference type="NCBI Taxonomy" id="2267521"/>
    <lineage>
        <taxon>Bacteria</taxon>
        <taxon>Pseudomonadati</taxon>
        <taxon>Bacteroidota</taxon>
        <taxon>Chitinophagia</taxon>
        <taxon>Chitinophagales</taxon>
        <taxon>Chitinophagaceae</taxon>
        <taxon>Chitinophaga</taxon>
    </lineage>
</organism>
<reference evidence="2 3" key="1">
    <citation type="submission" date="2024-03" db="EMBL/GenBank/DDBJ databases">
        <title>Chitinophaga caseinilytica sp. nov., a casein hydrolysing bacterium isolated from forest soil.</title>
        <authorList>
            <person name="Lee D.S."/>
            <person name="Han D.M."/>
            <person name="Baek J.H."/>
            <person name="Choi D.G."/>
            <person name="Jeon J.H."/>
            <person name="Jeon C.O."/>
        </authorList>
    </citation>
    <scope>NUCLEOTIDE SEQUENCE [LARGE SCALE GENOMIC DNA]</scope>
    <source>
        <strain evidence="2 3">KACC 19118</strain>
    </source>
</reference>
<dbReference type="Proteomes" id="UP001449657">
    <property type="component" value="Chromosome"/>
</dbReference>
<feature type="transmembrane region" description="Helical" evidence="1">
    <location>
        <begin position="20"/>
        <end position="37"/>
    </location>
</feature>
<accession>A0ABZ2Z6Z4</accession>
<protein>
    <submittedName>
        <fullName evidence="2">Septum formation initiator family protein</fullName>
    </submittedName>
</protein>